<evidence type="ECO:0000256" key="4">
    <source>
        <dbReference type="ARBA" id="ARBA00014881"/>
    </source>
</evidence>
<comment type="similarity">
    <text evidence="3">Belongs to the CSN4 family.</text>
</comment>
<dbReference type="InterPro" id="IPR011990">
    <property type="entry name" value="TPR-like_helical_dom_sf"/>
</dbReference>
<evidence type="ECO:0000256" key="7">
    <source>
        <dbReference type="ARBA" id="ARBA00023242"/>
    </source>
</evidence>
<dbReference type="Proteomes" id="UP000078200">
    <property type="component" value="Unassembled WGS sequence"/>
</dbReference>
<dbReference type="Pfam" id="PF22241">
    <property type="entry name" value="PSMD12-CSN4_N"/>
    <property type="match status" value="1"/>
</dbReference>
<dbReference type="VEuPathDB" id="VectorBase:GAUT041956"/>
<dbReference type="SUPFAM" id="SSF48452">
    <property type="entry name" value="TPR-like"/>
    <property type="match status" value="1"/>
</dbReference>
<evidence type="ECO:0000313" key="10">
    <source>
        <dbReference type="Proteomes" id="UP000078200"/>
    </source>
</evidence>
<dbReference type="GO" id="GO:0005829">
    <property type="term" value="C:cytosol"/>
    <property type="evidence" value="ECO:0007669"/>
    <property type="project" value="TreeGrafter"/>
</dbReference>
<dbReference type="SMART" id="SM00088">
    <property type="entry name" value="PINT"/>
    <property type="match status" value="1"/>
</dbReference>
<reference evidence="9" key="1">
    <citation type="submission" date="2020-05" db="UniProtKB">
        <authorList>
            <consortium name="EnsemblMetazoa"/>
        </authorList>
    </citation>
    <scope>IDENTIFICATION</scope>
    <source>
        <strain evidence="9">TTRI</strain>
    </source>
</reference>
<protein>
    <recommendedName>
        <fullName evidence="4">COP9 signalosome complex subunit 4</fullName>
    </recommendedName>
</protein>
<evidence type="ECO:0000256" key="6">
    <source>
        <dbReference type="ARBA" id="ARBA00022790"/>
    </source>
</evidence>
<evidence type="ECO:0000256" key="2">
    <source>
        <dbReference type="ARBA" id="ARBA00004496"/>
    </source>
</evidence>
<evidence type="ECO:0000259" key="8">
    <source>
        <dbReference type="PROSITE" id="PS50250"/>
    </source>
</evidence>
<dbReference type="Pfam" id="PF18420">
    <property type="entry name" value="CSN4_RPN5_eIF3a"/>
    <property type="match status" value="1"/>
</dbReference>
<sequence length="410" mass="47531">MVITFQNTVHRLVYLLYYSGAQADEAKSYLRVLEQIVSNTDYELQETFQVFITNMVNRRVKLAVSRSVLNEAINKLTRLPDRIAFDLCKFALVRLKPRIICFEEHVCSILQHIGTIMERFRMFRQAAETLLTVPLERGHRRYTAEYKFDTYVRIARLFLEADDVRKAEFHIKRAAQLQKEVTDKPKIILYKESYASILDHARKFIEAARQYVELSAISNKCMSFLRKAFICIALSTTGEQRTHILFLLLKDERTKILPGSALIGKLYYNVIIKRSDLKDFEAILQPHHKIPTPDGLTLLERAINEHNLLSVSKVYNDISFEQLAALFETTPTYVQIIAADLISNGRIPAIIDQIRNSLVFENRREVPLIDMQIKSLCNQLNSIFNKIAVENPAWLAKIETEIAEENDKKY</sequence>
<keyword evidence="5" id="KW-0963">Cytoplasm</keyword>
<keyword evidence="7" id="KW-0539">Nucleus</keyword>
<name>A0A1A9VMQ5_GLOAU</name>
<dbReference type="Pfam" id="PF01399">
    <property type="entry name" value="PCI"/>
    <property type="match status" value="1"/>
</dbReference>
<evidence type="ECO:0000313" key="9">
    <source>
        <dbReference type="EnsemblMetazoa" id="GAUT041956-PA"/>
    </source>
</evidence>
<dbReference type="InterPro" id="IPR036390">
    <property type="entry name" value="WH_DNA-bd_sf"/>
</dbReference>
<accession>A0A1A9VMQ5</accession>
<dbReference type="STRING" id="7395.A0A1A9VMQ5"/>
<dbReference type="InterPro" id="IPR054559">
    <property type="entry name" value="PSMD12-CSN4-like_N"/>
</dbReference>
<dbReference type="InterPro" id="IPR041406">
    <property type="entry name" value="CSN4_HTH"/>
</dbReference>
<dbReference type="AlphaFoldDB" id="A0A1A9VMQ5"/>
<dbReference type="InterPro" id="IPR000717">
    <property type="entry name" value="PCI_dom"/>
</dbReference>
<evidence type="ECO:0000256" key="5">
    <source>
        <dbReference type="ARBA" id="ARBA00022490"/>
    </source>
</evidence>
<evidence type="ECO:0000256" key="3">
    <source>
        <dbReference type="ARBA" id="ARBA00010417"/>
    </source>
</evidence>
<organism evidence="9 10">
    <name type="scientific">Glossina austeni</name>
    <name type="common">Savannah tsetse fly</name>
    <dbReference type="NCBI Taxonomy" id="7395"/>
    <lineage>
        <taxon>Eukaryota</taxon>
        <taxon>Metazoa</taxon>
        <taxon>Ecdysozoa</taxon>
        <taxon>Arthropoda</taxon>
        <taxon>Hexapoda</taxon>
        <taxon>Insecta</taxon>
        <taxon>Pterygota</taxon>
        <taxon>Neoptera</taxon>
        <taxon>Endopterygota</taxon>
        <taxon>Diptera</taxon>
        <taxon>Brachycera</taxon>
        <taxon>Muscomorpha</taxon>
        <taxon>Hippoboscoidea</taxon>
        <taxon>Glossinidae</taxon>
        <taxon>Glossina</taxon>
    </lineage>
</organism>
<comment type="subcellular location">
    <subcellularLocation>
        <location evidence="2">Cytoplasm</location>
    </subcellularLocation>
    <subcellularLocation>
        <location evidence="1">Nucleus</location>
    </subcellularLocation>
</comment>
<dbReference type="InterPro" id="IPR036388">
    <property type="entry name" value="WH-like_DNA-bd_sf"/>
</dbReference>
<dbReference type="GO" id="GO:0008180">
    <property type="term" value="C:COP9 signalosome"/>
    <property type="evidence" value="ECO:0007669"/>
    <property type="project" value="UniProtKB-KW"/>
</dbReference>
<dbReference type="PANTHER" id="PTHR10855">
    <property type="entry name" value="26S PROTEASOME NON-ATPASE REGULATORY SUBUNIT 12/COP9 SIGNALOSOME COMPLEX SUBUNIT 4"/>
    <property type="match status" value="1"/>
</dbReference>
<dbReference type="SUPFAM" id="SSF46785">
    <property type="entry name" value="Winged helix' DNA-binding domain"/>
    <property type="match status" value="1"/>
</dbReference>
<keyword evidence="10" id="KW-1185">Reference proteome</keyword>
<dbReference type="InterPro" id="IPR040134">
    <property type="entry name" value="PSMD12/CSN4"/>
</dbReference>
<evidence type="ECO:0000256" key="1">
    <source>
        <dbReference type="ARBA" id="ARBA00004123"/>
    </source>
</evidence>
<dbReference type="PANTHER" id="PTHR10855:SF2">
    <property type="entry name" value="COP9 SIGNALOSOME COMPLEX SUBUNIT 4"/>
    <property type="match status" value="1"/>
</dbReference>
<proteinExistence type="inferred from homology"/>
<feature type="domain" description="PCI" evidence="8">
    <location>
        <begin position="199"/>
        <end position="365"/>
    </location>
</feature>
<dbReference type="Gene3D" id="1.10.10.10">
    <property type="entry name" value="Winged helix-like DNA-binding domain superfamily/Winged helix DNA-binding domain"/>
    <property type="match status" value="1"/>
</dbReference>
<dbReference type="EnsemblMetazoa" id="GAUT041956-RA">
    <property type="protein sequence ID" value="GAUT041956-PA"/>
    <property type="gene ID" value="GAUT041956"/>
</dbReference>
<keyword evidence="6" id="KW-0736">Signalosome</keyword>
<dbReference type="PROSITE" id="PS50250">
    <property type="entry name" value="PCI"/>
    <property type="match status" value="1"/>
</dbReference>